<evidence type="ECO:0000256" key="2">
    <source>
        <dbReference type="ARBA" id="ARBA00002741"/>
    </source>
</evidence>
<keyword evidence="9" id="KW-0597">Phosphoprotein</keyword>
<evidence type="ECO:0000259" key="27">
    <source>
        <dbReference type="PROSITE" id="PS50026"/>
    </source>
</evidence>
<keyword evidence="6" id="KW-0301">Gamma-carboxyglutamic acid</keyword>
<dbReference type="InterPro" id="IPR018114">
    <property type="entry name" value="TRYPSIN_HIS"/>
</dbReference>
<keyword evidence="16" id="KW-0106">Calcium</keyword>
<evidence type="ECO:0000256" key="13">
    <source>
        <dbReference type="ARBA" id="ARBA00022729"/>
    </source>
</evidence>
<dbReference type="SUPFAM" id="SSF50494">
    <property type="entry name" value="Trypsin-like serine proteases"/>
    <property type="match status" value="1"/>
</dbReference>
<evidence type="ECO:0000256" key="26">
    <source>
        <dbReference type="SAM" id="SignalP"/>
    </source>
</evidence>
<keyword evidence="12" id="KW-0479">Metal-binding</keyword>
<keyword evidence="10 25" id="KW-0645">Protease</keyword>
<dbReference type="PROSITE" id="PS50998">
    <property type="entry name" value="GLA_2"/>
    <property type="match status" value="1"/>
</dbReference>
<feature type="non-terminal residue" evidence="30">
    <location>
        <position position="490"/>
    </location>
</feature>
<keyword evidence="8 24" id="KW-0245">EGF-like domain</keyword>
<evidence type="ECO:0000256" key="23">
    <source>
        <dbReference type="ARBA" id="ARBA00031357"/>
    </source>
</evidence>
<evidence type="ECO:0000259" key="29">
    <source>
        <dbReference type="PROSITE" id="PS50998"/>
    </source>
</evidence>
<feature type="disulfide bond" evidence="24">
    <location>
        <begin position="122"/>
        <end position="131"/>
    </location>
</feature>
<evidence type="ECO:0000256" key="24">
    <source>
        <dbReference type="PROSITE-ProRule" id="PRU00076"/>
    </source>
</evidence>
<comment type="catalytic activity">
    <reaction evidence="1">
        <text>Selective cleavage of Arg-|-Ile bond in factor X to form factor Xa.</text>
        <dbReference type="EC" id="3.4.21.22"/>
    </reaction>
</comment>
<evidence type="ECO:0000256" key="10">
    <source>
        <dbReference type="ARBA" id="ARBA00022670"/>
    </source>
</evidence>
<keyword evidence="7" id="KW-0964">Secreted</keyword>
<dbReference type="Pfam" id="PF14670">
    <property type="entry name" value="FXa_inhibition"/>
    <property type="match status" value="1"/>
</dbReference>
<keyword evidence="21" id="KW-0325">Glycoprotein</keyword>
<dbReference type="GO" id="GO:0005615">
    <property type="term" value="C:extracellular space"/>
    <property type="evidence" value="ECO:0007669"/>
    <property type="project" value="TreeGrafter"/>
</dbReference>
<evidence type="ECO:0000256" key="5">
    <source>
        <dbReference type="ARBA" id="ARBA00019454"/>
    </source>
</evidence>
<evidence type="ECO:0000256" key="12">
    <source>
        <dbReference type="ARBA" id="ARBA00022723"/>
    </source>
</evidence>
<protein>
    <recommendedName>
        <fullName evidence="5">Coagulation factor IX</fullName>
        <ecNumber evidence="4">3.4.21.22</ecNumber>
    </recommendedName>
    <alternativeName>
        <fullName evidence="23">Christmas factor</fullName>
    </alternativeName>
</protein>
<dbReference type="SUPFAM" id="SSF57630">
    <property type="entry name" value="GLA-domain"/>
    <property type="match status" value="1"/>
</dbReference>
<comment type="caution">
    <text evidence="24">Lacks conserved residue(s) required for the propagation of feature annotation.</text>
</comment>
<comment type="caution">
    <text evidence="30">The sequence shown here is derived from an EMBL/GenBank/DDBJ whole genome shotgun (WGS) entry which is preliminary data.</text>
</comment>
<dbReference type="GO" id="GO:0006508">
    <property type="term" value="P:proteolysis"/>
    <property type="evidence" value="ECO:0007669"/>
    <property type="project" value="UniProtKB-KW"/>
</dbReference>
<dbReference type="InterPro" id="IPR033116">
    <property type="entry name" value="TRYPSIN_SER"/>
</dbReference>
<evidence type="ECO:0000256" key="14">
    <source>
        <dbReference type="ARBA" id="ARBA00022801"/>
    </source>
</evidence>
<dbReference type="GO" id="GO:0004252">
    <property type="term" value="F:serine-type endopeptidase activity"/>
    <property type="evidence" value="ECO:0007669"/>
    <property type="project" value="UniProtKB-EC"/>
</dbReference>
<dbReference type="PROSITE" id="PS01187">
    <property type="entry name" value="EGF_CA"/>
    <property type="match status" value="1"/>
</dbReference>
<dbReference type="InterPro" id="IPR012224">
    <property type="entry name" value="Pept_S1A_FX"/>
</dbReference>
<dbReference type="Gene3D" id="2.40.10.10">
    <property type="entry name" value="Trypsin-like serine proteases"/>
    <property type="match status" value="2"/>
</dbReference>
<dbReference type="Pfam" id="PF00594">
    <property type="entry name" value="Gla"/>
    <property type="match status" value="1"/>
</dbReference>
<dbReference type="InterPro" id="IPR018097">
    <property type="entry name" value="EGF_Ca-bd_CS"/>
</dbReference>
<evidence type="ECO:0000313" key="30">
    <source>
        <dbReference type="EMBL" id="KAJ3589106.1"/>
    </source>
</evidence>
<evidence type="ECO:0000256" key="17">
    <source>
        <dbReference type="ARBA" id="ARBA00022842"/>
    </source>
</evidence>
<dbReference type="PROSITE" id="PS00135">
    <property type="entry name" value="TRYPSIN_SER"/>
    <property type="match status" value="1"/>
</dbReference>
<keyword evidence="22" id="KW-0379">Hydroxylation</keyword>
<evidence type="ECO:0000256" key="1">
    <source>
        <dbReference type="ARBA" id="ARBA00001368"/>
    </source>
</evidence>
<dbReference type="Pfam" id="PF00089">
    <property type="entry name" value="Trypsin"/>
    <property type="match status" value="1"/>
</dbReference>
<dbReference type="InterPro" id="IPR001254">
    <property type="entry name" value="Trypsin_dom"/>
</dbReference>
<dbReference type="InterPro" id="IPR000742">
    <property type="entry name" value="EGF"/>
</dbReference>
<dbReference type="PROSITE" id="PS00010">
    <property type="entry name" value="ASX_HYDROXYL"/>
    <property type="match status" value="1"/>
</dbReference>
<feature type="domain" description="Peptidase S1" evidence="28">
    <location>
        <begin position="270"/>
        <end position="490"/>
    </location>
</feature>
<dbReference type="PROSITE" id="PS00022">
    <property type="entry name" value="EGF_1"/>
    <property type="match status" value="1"/>
</dbReference>
<evidence type="ECO:0000256" key="11">
    <source>
        <dbReference type="ARBA" id="ARBA00022696"/>
    </source>
</evidence>
<dbReference type="InterPro" id="IPR043504">
    <property type="entry name" value="Peptidase_S1_PA_chymotrypsin"/>
</dbReference>
<dbReference type="Pfam" id="PF00008">
    <property type="entry name" value="EGF"/>
    <property type="match status" value="1"/>
</dbReference>
<evidence type="ECO:0000313" key="31">
    <source>
        <dbReference type="Proteomes" id="UP001148018"/>
    </source>
</evidence>
<dbReference type="CDD" id="cd00054">
    <property type="entry name" value="EGF_CA"/>
    <property type="match status" value="1"/>
</dbReference>
<feature type="signal peptide" evidence="26">
    <location>
        <begin position="1"/>
        <end position="22"/>
    </location>
</feature>
<dbReference type="PIRSF" id="PIRSF001143">
    <property type="entry name" value="Factor_X"/>
    <property type="match status" value="1"/>
</dbReference>
<keyword evidence="15 25" id="KW-0720">Serine protease</keyword>
<gene>
    <name evidence="30" type="ORF">NHX12_009954</name>
</gene>
<dbReference type="InterPro" id="IPR035972">
    <property type="entry name" value="GLA-like_dom_SF"/>
</dbReference>
<dbReference type="InterPro" id="IPR000152">
    <property type="entry name" value="EGF-type_Asp/Asn_hydroxyl_site"/>
</dbReference>
<dbReference type="InterPro" id="IPR000294">
    <property type="entry name" value="GLA_domain"/>
</dbReference>
<dbReference type="InterPro" id="IPR009003">
    <property type="entry name" value="Peptidase_S1_PA"/>
</dbReference>
<dbReference type="CDD" id="cd00190">
    <property type="entry name" value="Tryp_SPc"/>
    <property type="match status" value="1"/>
</dbReference>
<dbReference type="Proteomes" id="UP001148018">
    <property type="component" value="Unassembled WGS sequence"/>
</dbReference>
<dbReference type="EC" id="3.4.21.22" evidence="4"/>
<evidence type="ECO:0000256" key="25">
    <source>
        <dbReference type="RuleBase" id="RU363034"/>
    </source>
</evidence>
<dbReference type="PROSITE" id="PS50240">
    <property type="entry name" value="TRYPSIN_DOM"/>
    <property type="match status" value="1"/>
</dbReference>
<feature type="domain" description="Gla" evidence="29">
    <location>
        <begin position="49"/>
        <end position="95"/>
    </location>
</feature>
<dbReference type="GO" id="GO:0005509">
    <property type="term" value="F:calcium ion binding"/>
    <property type="evidence" value="ECO:0007669"/>
    <property type="project" value="InterPro"/>
</dbReference>
<dbReference type="Gene3D" id="4.10.740.10">
    <property type="entry name" value="Coagulation Factor IX"/>
    <property type="match status" value="1"/>
</dbReference>
<dbReference type="EMBL" id="JANIIK010000115">
    <property type="protein sequence ID" value="KAJ3589106.1"/>
    <property type="molecule type" value="Genomic_DNA"/>
</dbReference>
<reference evidence="30" key="1">
    <citation type="submission" date="2022-07" db="EMBL/GenBank/DDBJ databases">
        <title>Chromosome-level genome of Muraenolepis orangiensis.</title>
        <authorList>
            <person name="Kim J."/>
        </authorList>
    </citation>
    <scope>NUCLEOTIDE SEQUENCE</scope>
    <source>
        <strain evidence="30">KU_S4_2022</strain>
        <tissue evidence="30">Muscle</tissue>
    </source>
</reference>
<sequence length="490" mass="54587">MAGGCLLIVATCLLLETYGLEAVSSDDNTGNVLMTRRSATTVLRRHRRFNTGVLEEFKKDNLERECMEERCSMEEAREVFEDNEKTMEFWASYVDGDQCKPVSPCQNGGMCKDGINAYRCFCVADFSGKNCEIEIAKQCSLNNGGCAHFCVMQRARTACQCARGYRLEDDNKSCTATEPFSCGRVTKLIGKAASAGRTLAYDDYDIHEDFDLNATAFHYDDYDGLASNGSRPRSAGNAATAGEEDEGIPHWAFFPTATTITTQDNDEQRIVGGNEAIPGEIPWQVTLMSLRSVSFCGGSLLSEVWVITAAHCLTDHQPPLNVTDYIVRVGEHDLMKHEGHERDHRVVQQVLHPYYDARRSMHNHDIALLRLGRPVDLSERRRPVCLGPKDFTEDLLKKAQSSLVSGWGRLSSKGMVAGKLQKLRVPYVDRTVCKGSSRYHITRFMFCAGYDTERMDSCKGDSGGPHVTEYGDTWFLTGIVSWGEECAMKG</sequence>
<dbReference type="AlphaFoldDB" id="A0A9Q0I9Z6"/>
<dbReference type="PROSITE" id="PS00134">
    <property type="entry name" value="TRYPSIN_HIS"/>
    <property type="match status" value="1"/>
</dbReference>
<dbReference type="FunFam" id="2.40.10.10:FF:000120">
    <property type="entry name" value="Putative serine protease"/>
    <property type="match status" value="1"/>
</dbReference>
<dbReference type="SMART" id="SM00069">
    <property type="entry name" value="GLA"/>
    <property type="match status" value="1"/>
</dbReference>
<evidence type="ECO:0000256" key="4">
    <source>
        <dbReference type="ARBA" id="ARBA00012066"/>
    </source>
</evidence>
<keyword evidence="20 24" id="KW-1015">Disulfide bond</keyword>
<dbReference type="InterPro" id="IPR017857">
    <property type="entry name" value="Coagulation_fac-like_Gla_dom"/>
</dbReference>
<dbReference type="SMART" id="SM00181">
    <property type="entry name" value="EGF"/>
    <property type="match status" value="2"/>
</dbReference>
<evidence type="ECO:0000256" key="19">
    <source>
        <dbReference type="ARBA" id="ARBA00023145"/>
    </source>
</evidence>
<evidence type="ECO:0000256" key="6">
    <source>
        <dbReference type="ARBA" id="ARBA00022479"/>
    </source>
</evidence>
<evidence type="ECO:0000256" key="20">
    <source>
        <dbReference type="ARBA" id="ARBA00023157"/>
    </source>
</evidence>
<evidence type="ECO:0000259" key="28">
    <source>
        <dbReference type="PROSITE" id="PS50240"/>
    </source>
</evidence>
<evidence type="ECO:0000256" key="15">
    <source>
        <dbReference type="ARBA" id="ARBA00022825"/>
    </source>
</evidence>
<evidence type="ECO:0000256" key="21">
    <source>
        <dbReference type="ARBA" id="ARBA00023180"/>
    </source>
</evidence>
<dbReference type="Gene3D" id="2.10.25.10">
    <property type="entry name" value="Laminin"/>
    <property type="match status" value="2"/>
</dbReference>
<keyword evidence="17" id="KW-0460">Magnesium</keyword>
<accession>A0A9Q0I9Z6</accession>
<evidence type="ECO:0000256" key="9">
    <source>
        <dbReference type="ARBA" id="ARBA00022553"/>
    </source>
</evidence>
<dbReference type="FunFam" id="4.10.740.10:FF:000001">
    <property type="entry name" value="vitamin K-dependent protein S"/>
    <property type="match status" value="1"/>
</dbReference>
<dbReference type="PANTHER" id="PTHR24278">
    <property type="entry name" value="COAGULATION FACTOR"/>
    <property type="match status" value="1"/>
</dbReference>
<evidence type="ECO:0000256" key="18">
    <source>
        <dbReference type="ARBA" id="ARBA00023084"/>
    </source>
</evidence>
<evidence type="ECO:0000256" key="16">
    <source>
        <dbReference type="ARBA" id="ARBA00022837"/>
    </source>
</evidence>
<dbReference type="PRINTS" id="PR00722">
    <property type="entry name" value="CHYMOTRYPSIN"/>
</dbReference>
<dbReference type="PROSITE" id="PS00011">
    <property type="entry name" value="GLA_1"/>
    <property type="match status" value="1"/>
</dbReference>
<evidence type="ECO:0000256" key="3">
    <source>
        <dbReference type="ARBA" id="ARBA00004613"/>
    </source>
</evidence>
<evidence type="ECO:0000256" key="7">
    <source>
        <dbReference type="ARBA" id="ARBA00022525"/>
    </source>
</evidence>
<dbReference type="PANTHER" id="PTHR24278:SF31">
    <property type="entry name" value="COAGULATION FACTOR IX"/>
    <property type="match status" value="1"/>
</dbReference>
<keyword evidence="31" id="KW-1185">Reference proteome</keyword>
<keyword evidence="13 26" id="KW-0732">Signal</keyword>
<feature type="chain" id="PRO_5040193576" description="Coagulation factor IX" evidence="26">
    <location>
        <begin position="23"/>
        <end position="490"/>
    </location>
</feature>
<dbReference type="PRINTS" id="PR00001">
    <property type="entry name" value="GLABLOOD"/>
</dbReference>
<evidence type="ECO:0000256" key="22">
    <source>
        <dbReference type="ARBA" id="ARBA00023278"/>
    </source>
</evidence>
<dbReference type="InterPro" id="IPR050442">
    <property type="entry name" value="Peptidase_S1_coag_factors"/>
</dbReference>
<comment type="subcellular location">
    <subcellularLocation>
        <location evidence="3">Secreted</location>
    </subcellularLocation>
</comment>
<dbReference type="SUPFAM" id="SSF57196">
    <property type="entry name" value="EGF/Laminin"/>
    <property type="match status" value="1"/>
</dbReference>
<dbReference type="FunFam" id="2.10.25.10:FF:000162">
    <property type="entry name" value="Coagulation factor X (Predicted)"/>
    <property type="match status" value="1"/>
</dbReference>
<evidence type="ECO:0000256" key="8">
    <source>
        <dbReference type="ARBA" id="ARBA00022536"/>
    </source>
</evidence>
<keyword evidence="18" id="KW-0094">Blood coagulation</keyword>
<proteinExistence type="predicted"/>
<dbReference type="GO" id="GO:0007596">
    <property type="term" value="P:blood coagulation"/>
    <property type="evidence" value="ECO:0007669"/>
    <property type="project" value="UniProtKB-KW"/>
</dbReference>
<dbReference type="PROSITE" id="PS50026">
    <property type="entry name" value="EGF_3"/>
    <property type="match status" value="1"/>
</dbReference>
<name>A0A9Q0I9Z6_9TELE</name>
<feature type="domain" description="EGF-like" evidence="27">
    <location>
        <begin position="95"/>
        <end position="132"/>
    </location>
</feature>
<dbReference type="OrthoDB" id="8909918at2759"/>
<dbReference type="SMART" id="SM00179">
    <property type="entry name" value="EGF_CA"/>
    <property type="match status" value="1"/>
</dbReference>
<organism evidence="30 31">
    <name type="scientific">Muraenolepis orangiensis</name>
    <name type="common">Patagonian moray cod</name>
    <dbReference type="NCBI Taxonomy" id="630683"/>
    <lineage>
        <taxon>Eukaryota</taxon>
        <taxon>Metazoa</taxon>
        <taxon>Chordata</taxon>
        <taxon>Craniata</taxon>
        <taxon>Vertebrata</taxon>
        <taxon>Euteleostomi</taxon>
        <taxon>Actinopterygii</taxon>
        <taxon>Neopterygii</taxon>
        <taxon>Teleostei</taxon>
        <taxon>Neoteleostei</taxon>
        <taxon>Acanthomorphata</taxon>
        <taxon>Zeiogadaria</taxon>
        <taxon>Gadariae</taxon>
        <taxon>Gadiformes</taxon>
        <taxon>Muraenolepidoidei</taxon>
        <taxon>Muraenolepididae</taxon>
        <taxon>Muraenolepis</taxon>
    </lineage>
</organism>
<keyword evidence="11" id="KW-0356">Hemostasis</keyword>
<comment type="function">
    <text evidence="2">Factor IX is a vitamin K-dependent plasma protein that participates in the intrinsic pathway of blood coagulation by converting factor X to its active form in the presence of Ca(2+) ions, phospholipids, and factor VIIIa.</text>
</comment>
<keyword evidence="19" id="KW-0865">Zymogen</keyword>
<dbReference type="SMART" id="SM00020">
    <property type="entry name" value="Tryp_SPc"/>
    <property type="match status" value="1"/>
</dbReference>
<keyword evidence="14 25" id="KW-0378">Hydrolase</keyword>
<dbReference type="InterPro" id="IPR001881">
    <property type="entry name" value="EGF-like_Ca-bd_dom"/>
</dbReference>
<dbReference type="InterPro" id="IPR001314">
    <property type="entry name" value="Peptidase_S1A"/>
</dbReference>